<dbReference type="PROSITE" id="PS50190">
    <property type="entry name" value="SEC7"/>
    <property type="match status" value="1"/>
</dbReference>
<dbReference type="CDD" id="cd00171">
    <property type="entry name" value="Sec7"/>
    <property type="match status" value="1"/>
</dbReference>
<dbReference type="PANTHER" id="PTHR10663:SF388">
    <property type="entry name" value="GOLGI-SPECIFIC BREFELDIN A-RESISTANCE GUANINE NUCLEOTIDE EXCHANGE FACTOR 1"/>
    <property type="match status" value="1"/>
</dbReference>
<name>A0AAJ6QUJ5_9ACAR</name>
<protein>
    <submittedName>
        <fullName evidence="8">Uncharacterized protein LOC100909366</fullName>
    </submittedName>
</protein>
<dbReference type="KEGG" id="goe:100909366"/>
<keyword evidence="4" id="KW-0333">Golgi apparatus</keyword>
<comment type="subcellular location">
    <subcellularLocation>
        <location evidence="2">Endoplasmic reticulum-Golgi intermediate compartment</location>
    </subcellularLocation>
    <subcellularLocation>
        <location evidence="1">Golgi apparatus</location>
        <location evidence="1">cis-Golgi network</location>
    </subcellularLocation>
</comment>
<dbReference type="InterPro" id="IPR000904">
    <property type="entry name" value="Sec7_dom"/>
</dbReference>
<evidence type="ECO:0000256" key="3">
    <source>
        <dbReference type="ARBA" id="ARBA00022448"/>
    </source>
</evidence>
<evidence type="ECO:0000256" key="5">
    <source>
        <dbReference type="SAM" id="Phobius"/>
    </source>
</evidence>
<sequence>MRHPRRPTETFKSSLIFRPTTKSPSSDTRSDCYQGTELFNQKPASGIDFLMENGILPKPFCAEKVAEFLRTNYQLDKNKLGEYISNRKNTEPLRAFVMSFAFANTRIDEALRMYLESFRLPGEALPISLVLEQFAEHWHTSNNQPFASADATFTLAYAIIMLNVDQHNRVVKKQSNSMKEEDFIKNLKGVNGGSDFEEQLLSDIYHSIKNEEIIMPAEQTGLVKENYLWKALLKLSSRHLNNLRTHRRHLKLGKKLNLKPVLHRDYEKITSRFAEWRLLAADFRLRPGSFDDYFDYILQLLDLVIERRFSYHFHRFVISMCIDTALTALSCWLPLTSPKNSHLIFFTASIIFIAVLIIILEESKTIELSSHPLLDRLLESVQSYLLSEEALICDATEEAEVQIPPAGQSLEDLPVVEERFEATRTWLLTVLQRGSSVLFLSLYLVVYYQ</sequence>
<dbReference type="Pfam" id="PF01369">
    <property type="entry name" value="Sec7"/>
    <property type="match status" value="1"/>
</dbReference>
<feature type="domain" description="SEC7" evidence="6">
    <location>
        <begin position="21"/>
        <end position="211"/>
    </location>
</feature>
<organism evidence="7 8">
    <name type="scientific">Galendromus occidentalis</name>
    <name type="common">western predatory mite</name>
    <dbReference type="NCBI Taxonomy" id="34638"/>
    <lineage>
        <taxon>Eukaryota</taxon>
        <taxon>Metazoa</taxon>
        <taxon>Ecdysozoa</taxon>
        <taxon>Arthropoda</taxon>
        <taxon>Chelicerata</taxon>
        <taxon>Arachnida</taxon>
        <taxon>Acari</taxon>
        <taxon>Parasitiformes</taxon>
        <taxon>Mesostigmata</taxon>
        <taxon>Gamasina</taxon>
        <taxon>Phytoseioidea</taxon>
        <taxon>Phytoseiidae</taxon>
        <taxon>Typhlodrominae</taxon>
        <taxon>Galendromus</taxon>
    </lineage>
</organism>
<dbReference type="FunFam" id="1.10.1000.11:FF:000007">
    <property type="entry name" value="Golgi-specific brefeldin A-resistance guanine nucleotide exchange factor 1"/>
    <property type="match status" value="1"/>
</dbReference>
<keyword evidence="5" id="KW-0812">Transmembrane</keyword>
<dbReference type="Gene3D" id="1.10.1000.11">
    <property type="entry name" value="Arf Nucleotide-binding Site Opener,domain 2"/>
    <property type="match status" value="1"/>
</dbReference>
<evidence type="ECO:0000256" key="2">
    <source>
        <dbReference type="ARBA" id="ARBA00004399"/>
    </source>
</evidence>
<accession>A0AAJ6QUJ5</accession>
<dbReference type="GO" id="GO:0005085">
    <property type="term" value="F:guanyl-nucleotide exchange factor activity"/>
    <property type="evidence" value="ECO:0007669"/>
    <property type="project" value="InterPro"/>
</dbReference>
<dbReference type="InterPro" id="IPR023394">
    <property type="entry name" value="Sec7_C_sf"/>
</dbReference>
<dbReference type="InterPro" id="IPR035999">
    <property type="entry name" value="Sec7_dom_sf"/>
</dbReference>
<evidence type="ECO:0000256" key="1">
    <source>
        <dbReference type="ARBA" id="ARBA00004222"/>
    </source>
</evidence>
<proteinExistence type="predicted"/>
<dbReference type="GO" id="GO:0005793">
    <property type="term" value="C:endoplasmic reticulum-Golgi intermediate compartment"/>
    <property type="evidence" value="ECO:0007669"/>
    <property type="project" value="UniProtKB-SubCell"/>
</dbReference>
<evidence type="ECO:0000256" key="4">
    <source>
        <dbReference type="ARBA" id="ARBA00023034"/>
    </source>
</evidence>
<feature type="transmembrane region" description="Helical" evidence="5">
    <location>
        <begin position="316"/>
        <end position="335"/>
    </location>
</feature>
<keyword evidence="7" id="KW-1185">Reference proteome</keyword>
<dbReference type="Proteomes" id="UP000694867">
    <property type="component" value="Unplaced"/>
</dbReference>
<evidence type="ECO:0000313" key="8">
    <source>
        <dbReference type="RefSeq" id="XP_003744488.1"/>
    </source>
</evidence>
<gene>
    <name evidence="8" type="primary">LOC100909366</name>
</gene>
<evidence type="ECO:0000313" key="7">
    <source>
        <dbReference type="Proteomes" id="UP000694867"/>
    </source>
</evidence>
<dbReference type="PANTHER" id="PTHR10663">
    <property type="entry name" value="GUANYL-NUCLEOTIDE EXCHANGE FACTOR"/>
    <property type="match status" value="1"/>
</dbReference>
<dbReference type="GO" id="GO:0016197">
    <property type="term" value="P:endosomal transport"/>
    <property type="evidence" value="ECO:0007669"/>
    <property type="project" value="UniProtKB-ARBA"/>
</dbReference>
<dbReference type="GO" id="GO:0032012">
    <property type="term" value="P:regulation of ARF protein signal transduction"/>
    <property type="evidence" value="ECO:0007669"/>
    <property type="project" value="InterPro"/>
</dbReference>
<keyword evidence="5" id="KW-0472">Membrane</keyword>
<keyword evidence="5" id="KW-1133">Transmembrane helix</keyword>
<feature type="transmembrane region" description="Helical" evidence="5">
    <location>
        <begin position="426"/>
        <end position="448"/>
    </location>
</feature>
<dbReference type="RefSeq" id="XP_003744488.1">
    <property type="nucleotide sequence ID" value="XM_003744440.1"/>
</dbReference>
<feature type="transmembrane region" description="Helical" evidence="5">
    <location>
        <begin position="341"/>
        <end position="360"/>
    </location>
</feature>
<dbReference type="GO" id="GO:0005794">
    <property type="term" value="C:Golgi apparatus"/>
    <property type="evidence" value="ECO:0007669"/>
    <property type="project" value="UniProtKB-SubCell"/>
</dbReference>
<dbReference type="Gene3D" id="1.10.220.20">
    <property type="match status" value="1"/>
</dbReference>
<dbReference type="GO" id="GO:0010256">
    <property type="term" value="P:endomembrane system organization"/>
    <property type="evidence" value="ECO:0007669"/>
    <property type="project" value="UniProtKB-ARBA"/>
</dbReference>
<dbReference type="AlphaFoldDB" id="A0AAJ6QUJ5"/>
<dbReference type="SMART" id="SM00222">
    <property type="entry name" value="Sec7"/>
    <property type="match status" value="1"/>
</dbReference>
<evidence type="ECO:0000259" key="6">
    <source>
        <dbReference type="PROSITE" id="PS50190"/>
    </source>
</evidence>
<reference evidence="8" key="1">
    <citation type="submission" date="2025-08" db="UniProtKB">
        <authorList>
            <consortium name="RefSeq"/>
        </authorList>
    </citation>
    <scope>IDENTIFICATION</scope>
</reference>
<dbReference type="SUPFAM" id="SSF48425">
    <property type="entry name" value="Sec7 domain"/>
    <property type="match status" value="1"/>
</dbReference>
<dbReference type="GeneID" id="100909366"/>
<keyword evidence="3" id="KW-0813">Transport</keyword>